<evidence type="ECO:0000259" key="4">
    <source>
        <dbReference type="PROSITE" id="PS50110"/>
    </source>
</evidence>
<evidence type="ECO:0000313" key="6">
    <source>
        <dbReference type="EMBL" id="OAT79833.1"/>
    </source>
</evidence>
<dbReference type="Proteomes" id="UP000078532">
    <property type="component" value="Unassembled WGS sequence"/>
</dbReference>
<dbReference type="SMART" id="SM00267">
    <property type="entry name" value="GGDEF"/>
    <property type="match status" value="1"/>
</dbReference>
<dbReference type="GO" id="GO:0005886">
    <property type="term" value="C:plasma membrane"/>
    <property type="evidence" value="ECO:0007669"/>
    <property type="project" value="TreeGrafter"/>
</dbReference>
<dbReference type="NCBIfam" id="TIGR00254">
    <property type="entry name" value="GGDEF"/>
    <property type="match status" value="1"/>
</dbReference>
<dbReference type="Gene3D" id="3.40.50.2300">
    <property type="match status" value="1"/>
</dbReference>
<protein>
    <recommendedName>
        <fullName evidence="1">Stage 0 sporulation protein A homolog</fullName>
    </recommendedName>
</protein>
<organism evidence="6 7">
    <name type="scientific">Desulfotomaculum copahuensis</name>
    <dbReference type="NCBI Taxonomy" id="1838280"/>
    <lineage>
        <taxon>Bacteria</taxon>
        <taxon>Bacillati</taxon>
        <taxon>Bacillota</taxon>
        <taxon>Clostridia</taxon>
        <taxon>Eubacteriales</taxon>
        <taxon>Desulfotomaculaceae</taxon>
        <taxon>Desulfotomaculum</taxon>
    </lineage>
</organism>
<sequence>MEQQAQSRVSASGRPRVLVVEDSPLQRRVIARYLTDQDLDVFTAADGVEALEKARQAPPDLVLLDLVLPGLDGFEVCRLLKEGASTAGTPIVIITSRSSREERIRGLECGADDFLVKPVDRKELLIRTKSLLRRKQLMDTLLNEASRDPLTGLYNRRRLAMEMQRELARAKRYNLQLAVILLDVDDFKRYNDTYGHPAGDEVLKELAGLLTVHTREADTVYRYGGEEFIVLMPQTGPEGGMAGAENIRRQVAGHLFGGGGDRPAGHLTVSLGVAVFPEHGENADELLCAADRAMYRAKREGKNRALAAD</sequence>
<evidence type="ECO:0000256" key="2">
    <source>
        <dbReference type="ARBA" id="ARBA00024867"/>
    </source>
</evidence>
<dbReference type="SMART" id="SM00448">
    <property type="entry name" value="REC"/>
    <property type="match status" value="1"/>
</dbReference>
<dbReference type="AlphaFoldDB" id="A0A1B7LBH0"/>
<dbReference type="FunFam" id="3.30.70.270:FF:000001">
    <property type="entry name" value="Diguanylate cyclase domain protein"/>
    <property type="match status" value="1"/>
</dbReference>
<dbReference type="InterPro" id="IPR029787">
    <property type="entry name" value="Nucleotide_cyclase"/>
</dbReference>
<dbReference type="PROSITE" id="PS50887">
    <property type="entry name" value="GGDEF"/>
    <property type="match status" value="1"/>
</dbReference>
<keyword evidence="7" id="KW-1185">Reference proteome</keyword>
<dbReference type="STRING" id="1838280.A6M21_15020"/>
<dbReference type="GO" id="GO:0000160">
    <property type="term" value="P:phosphorelay signal transduction system"/>
    <property type="evidence" value="ECO:0007669"/>
    <property type="project" value="InterPro"/>
</dbReference>
<dbReference type="GO" id="GO:1902201">
    <property type="term" value="P:negative regulation of bacterial-type flagellum-dependent cell motility"/>
    <property type="evidence" value="ECO:0007669"/>
    <property type="project" value="TreeGrafter"/>
</dbReference>
<dbReference type="InterPro" id="IPR043128">
    <property type="entry name" value="Rev_trsase/Diguanyl_cyclase"/>
</dbReference>
<feature type="modified residue" description="4-aspartylphosphate" evidence="3">
    <location>
        <position position="65"/>
    </location>
</feature>
<evidence type="ECO:0000256" key="3">
    <source>
        <dbReference type="PROSITE-ProRule" id="PRU00169"/>
    </source>
</evidence>
<reference evidence="6 7" key="1">
    <citation type="submission" date="2016-04" db="EMBL/GenBank/DDBJ databases">
        <authorList>
            <person name="Evans L.H."/>
            <person name="Alamgir A."/>
            <person name="Owens N."/>
            <person name="Weber N.D."/>
            <person name="Virtaneva K."/>
            <person name="Barbian K."/>
            <person name="Babar A."/>
            <person name="Rosenke K."/>
        </authorList>
    </citation>
    <scope>NUCLEOTIDE SEQUENCE [LARGE SCALE GENOMIC DNA]</scope>
    <source>
        <strain evidence="6 7">LMa1</strain>
    </source>
</reference>
<dbReference type="InterPro" id="IPR001789">
    <property type="entry name" value="Sig_transdc_resp-reg_receiver"/>
</dbReference>
<dbReference type="CDD" id="cd01949">
    <property type="entry name" value="GGDEF"/>
    <property type="match status" value="1"/>
</dbReference>
<name>A0A1B7LBH0_9FIRM</name>
<dbReference type="PANTHER" id="PTHR45138">
    <property type="entry name" value="REGULATORY COMPONENTS OF SENSORY TRANSDUCTION SYSTEM"/>
    <property type="match status" value="1"/>
</dbReference>
<keyword evidence="3" id="KW-0597">Phosphoprotein</keyword>
<dbReference type="Gene3D" id="3.30.70.270">
    <property type="match status" value="1"/>
</dbReference>
<proteinExistence type="predicted"/>
<evidence type="ECO:0000259" key="5">
    <source>
        <dbReference type="PROSITE" id="PS50887"/>
    </source>
</evidence>
<evidence type="ECO:0000256" key="1">
    <source>
        <dbReference type="ARBA" id="ARBA00018672"/>
    </source>
</evidence>
<dbReference type="PROSITE" id="PS50110">
    <property type="entry name" value="RESPONSE_REGULATORY"/>
    <property type="match status" value="1"/>
</dbReference>
<dbReference type="InterPro" id="IPR050469">
    <property type="entry name" value="Diguanylate_Cyclase"/>
</dbReference>
<dbReference type="GO" id="GO:0052621">
    <property type="term" value="F:diguanylate cyclase activity"/>
    <property type="evidence" value="ECO:0007669"/>
    <property type="project" value="TreeGrafter"/>
</dbReference>
<dbReference type="InterPro" id="IPR000160">
    <property type="entry name" value="GGDEF_dom"/>
</dbReference>
<accession>A0A1B7LBH0</accession>
<evidence type="ECO:0000313" key="7">
    <source>
        <dbReference type="Proteomes" id="UP000078532"/>
    </source>
</evidence>
<dbReference type="SUPFAM" id="SSF52172">
    <property type="entry name" value="CheY-like"/>
    <property type="match status" value="1"/>
</dbReference>
<dbReference type="Pfam" id="PF00990">
    <property type="entry name" value="GGDEF"/>
    <property type="match status" value="1"/>
</dbReference>
<dbReference type="InterPro" id="IPR011006">
    <property type="entry name" value="CheY-like_superfamily"/>
</dbReference>
<gene>
    <name evidence="6" type="ORF">A6M21_15020</name>
</gene>
<dbReference type="SUPFAM" id="SSF55073">
    <property type="entry name" value="Nucleotide cyclase"/>
    <property type="match status" value="1"/>
</dbReference>
<dbReference type="Pfam" id="PF00072">
    <property type="entry name" value="Response_reg"/>
    <property type="match status" value="1"/>
</dbReference>
<feature type="domain" description="GGDEF" evidence="5">
    <location>
        <begin position="175"/>
        <end position="309"/>
    </location>
</feature>
<dbReference type="GO" id="GO:0043709">
    <property type="term" value="P:cell adhesion involved in single-species biofilm formation"/>
    <property type="evidence" value="ECO:0007669"/>
    <property type="project" value="TreeGrafter"/>
</dbReference>
<comment type="caution">
    <text evidence="6">The sequence shown here is derived from an EMBL/GenBank/DDBJ whole genome shotgun (WGS) entry which is preliminary data.</text>
</comment>
<dbReference type="PANTHER" id="PTHR45138:SF9">
    <property type="entry name" value="DIGUANYLATE CYCLASE DGCM-RELATED"/>
    <property type="match status" value="1"/>
</dbReference>
<feature type="domain" description="Response regulatory" evidence="4">
    <location>
        <begin position="16"/>
        <end position="132"/>
    </location>
</feature>
<comment type="function">
    <text evidence="2">May play the central regulatory role in sporulation. It may be an element of the effector pathway responsible for the activation of sporulation genes in response to nutritional stress. Spo0A may act in concert with spo0H (a sigma factor) to control the expression of some genes that are critical to the sporulation process.</text>
</comment>
<dbReference type="EMBL" id="LYVF01000192">
    <property type="protein sequence ID" value="OAT79833.1"/>
    <property type="molecule type" value="Genomic_DNA"/>
</dbReference>